<dbReference type="AlphaFoldDB" id="A0A221UU92"/>
<organism evidence="1 2">
    <name type="scientific">Arenibacter algicola</name>
    <dbReference type="NCBI Taxonomy" id="616991"/>
    <lineage>
        <taxon>Bacteria</taxon>
        <taxon>Pseudomonadati</taxon>
        <taxon>Bacteroidota</taxon>
        <taxon>Flavobacteriia</taxon>
        <taxon>Flavobacteriales</taxon>
        <taxon>Flavobacteriaceae</taxon>
        <taxon>Arenibacter</taxon>
    </lineage>
</organism>
<protein>
    <submittedName>
        <fullName evidence="1">Uncharacterized protein</fullName>
    </submittedName>
</protein>
<evidence type="ECO:0000313" key="2">
    <source>
        <dbReference type="Proteomes" id="UP000204551"/>
    </source>
</evidence>
<dbReference type="Proteomes" id="UP000204551">
    <property type="component" value="Chromosome"/>
</dbReference>
<dbReference type="EMBL" id="CP022515">
    <property type="protein sequence ID" value="ASO04666.1"/>
    <property type="molecule type" value="Genomic_DNA"/>
</dbReference>
<sequence length="30" mass="3428">MYKCLEGSYTLKQVDGKQNNPTILSQALQR</sequence>
<name>A0A221UU92_9FLAO</name>
<evidence type="ECO:0000313" key="1">
    <source>
        <dbReference type="EMBL" id="ASO04666.1"/>
    </source>
</evidence>
<proteinExistence type="predicted"/>
<dbReference type="KEGG" id="aalg:AREALGSMS7_01191"/>
<accession>A0A221UU92</accession>
<gene>
    <name evidence="1" type="ORF">AREALGSMS7_01191</name>
</gene>
<reference evidence="1 2" key="1">
    <citation type="submission" date="2017-07" db="EMBL/GenBank/DDBJ databases">
        <title>Genome Sequence of Arenibacter algicola Strain SMS7 Isolated from a culture of the Diatom Skeletonema marinoi.</title>
        <authorList>
            <person name="Topel M."/>
            <person name="Pinder M.I.M."/>
            <person name="Johansson O.N."/>
            <person name="Kourtchenko O."/>
            <person name="Godhe A."/>
            <person name="Clarke A.K."/>
        </authorList>
    </citation>
    <scope>NUCLEOTIDE SEQUENCE [LARGE SCALE GENOMIC DNA]</scope>
    <source>
        <strain evidence="1 2">SMS7</strain>
    </source>
</reference>